<organism evidence="2 3">
    <name type="scientific">Aequorivita ciconiae</name>
    <dbReference type="NCBI Taxonomy" id="2494375"/>
    <lineage>
        <taxon>Bacteria</taxon>
        <taxon>Pseudomonadati</taxon>
        <taxon>Bacteroidota</taxon>
        <taxon>Flavobacteriia</taxon>
        <taxon>Flavobacteriales</taxon>
        <taxon>Flavobacteriaceae</taxon>
        <taxon>Aequorivita</taxon>
    </lineage>
</organism>
<dbReference type="SUPFAM" id="SSF51905">
    <property type="entry name" value="FAD/NAD(P)-binding domain"/>
    <property type="match status" value="1"/>
</dbReference>
<reference evidence="2 3" key="1">
    <citation type="submission" date="2019-01" db="EMBL/GenBank/DDBJ databases">
        <title>Complete genome sequencing of Aequorivita sp. H23M31.</title>
        <authorList>
            <person name="Bae J.-W."/>
        </authorList>
    </citation>
    <scope>NUCLEOTIDE SEQUENCE [LARGE SCALE GENOMIC DNA]</scope>
    <source>
        <strain evidence="2 3">H23M31</strain>
    </source>
</reference>
<dbReference type="AlphaFoldDB" id="A0A410G5Z4"/>
<dbReference type="GO" id="GO:0016628">
    <property type="term" value="F:oxidoreductase activity, acting on the CH-CH group of donors, NAD or NADP as acceptor"/>
    <property type="evidence" value="ECO:0007669"/>
    <property type="project" value="InterPro"/>
</dbReference>
<keyword evidence="3" id="KW-1185">Reference proteome</keyword>
<name>A0A410G5Z4_9FLAO</name>
<dbReference type="InterPro" id="IPR011777">
    <property type="entry name" value="Geranylgeranyl_Rdtase_fam"/>
</dbReference>
<dbReference type="PRINTS" id="PR00420">
    <property type="entry name" value="RNGMNOXGNASE"/>
</dbReference>
<sequence>MLIVKQKIEYDCDVLIVGGGPSGSALAFHLAKNGTKVIVAEAEKFPRDKVCGDGVSPIALSELDKMGITRTNVFAKANEIKKVGLFLKDDEVYINLSKPEHLKFHARIIPRIELDNMIYGAAKNAGATFMENSRVLKYSISPTAAVVTVKTVRGQSTIKARMVVGADGSRSTIARQLRGSKPSDDYQLLGLRAYYNNVNGPTDRVDIYFSEEGFPGIFWMFPKGKSDANIGMAMVSKTFPKKPDHIKNLLQNHIANHPEIQKRIGTGTLEAKMDGWPITFYNKSQKLCADRVLLVGEAAGFINPLSGDGIQYALLSSSWAAEAIEKCLAQDEFSEFSLNSYVKRVNREVGFDFALSNLLVYFPKNKTLTKVWMQILTILISRAKHDKEYADIIAGIFEGTYPSYKALTLPFILKSIKQGGTDVGKAILERLNHPNELVEDSAEVIHSIFKIIDEVKSNPEEQLKWAGTTLSKTATVAGHLITRIDLNKIRNHL</sequence>
<dbReference type="PANTHER" id="PTHR42685:SF22">
    <property type="entry name" value="CONDITIONED MEDIUM FACTOR RECEPTOR 1"/>
    <property type="match status" value="1"/>
</dbReference>
<dbReference type="OrthoDB" id="9782160at2"/>
<dbReference type="EMBL" id="CP034951">
    <property type="protein sequence ID" value="QAA82696.1"/>
    <property type="molecule type" value="Genomic_DNA"/>
</dbReference>
<dbReference type="Proteomes" id="UP000285517">
    <property type="component" value="Chromosome"/>
</dbReference>
<dbReference type="NCBIfam" id="TIGR02032">
    <property type="entry name" value="GG-red-SF"/>
    <property type="match status" value="1"/>
</dbReference>
<evidence type="ECO:0000259" key="1">
    <source>
        <dbReference type="Pfam" id="PF01494"/>
    </source>
</evidence>
<dbReference type="InterPro" id="IPR002938">
    <property type="entry name" value="FAD-bd"/>
</dbReference>
<protein>
    <submittedName>
        <fullName evidence="2">Geranylgeranyl reductase family protein</fullName>
    </submittedName>
</protein>
<evidence type="ECO:0000313" key="3">
    <source>
        <dbReference type="Proteomes" id="UP000285517"/>
    </source>
</evidence>
<dbReference type="Gene3D" id="3.50.50.60">
    <property type="entry name" value="FAD/NAD(P)-binding domain"/>
    <property type="match status" value="1"/>
</dbReference>
<dbReference type="KEGG" id="aev:EI546_13635"/>
<dbReference type="Pfam" id="PF01494">
    <property type="entry name" value="FAD_binding_3"/>
    <property type="match status" value="1"/>
</dbReference>
<dbReference type="RefSeq" id="WP_128251061.1">
    <property type="nucleotide sequence ID" value="NZ_CP034951.1"/>
</dbReference>
<accession>A0A410G5Z4</accession>
<dbReference type="InterPro" id="IPR050407">
    <property type="entry name" value="Geranylgeranyl_reductase"/>
</dbReference>
<proteinExistence type="predicted"/>
<dbReference type="GO" id="GO:0071949">
    <property type="term" value="F:FAD binding"/>
    <property type="evidence" value="ECO:0007669"/>
    <property type="project" value="InterPro"/>
</dbReference>
<feature type="domain" description="FAD-binding" evidence="1">
    <location>
        <begin position="11"/>
        <end position="313"/>
    </location>
</feature>
<dbReference type="InterPro" id="IPR036188">
    <property type="entry name" value="FAD/NAD-bd_sf"/>
</dbReference>
<evidence type="ECO:0000313" key="2">
    <source>
        <dbReference type="EMBL" id="QAA82696.1"/>
    </source>
</evidence>
<dbReference type="PANTHER" id="PTHR42685">
    <property type="entry name" value="GERANYLGERANYL DIPHOSPHATE REDUCTASE"/>
    <property type="match status" value="1"/>
</dbReference>
<gene>
    <name evidence="2" type="ORF">EI546_13635</name>
</gene>